<name>A0A371GJP8_MUCPR</name>
<feature type="region of interest" description="Disordered" evidence="1">
    <location>
        <begin position="77"/>
        <end position="107"/>
    </location>
</feature>
<feature type="non-terminal residue" evidence="2">
    <location>
        <position position="1"/>
    </location>
</feature>
<evidence type="ECO:0000313" key="3">
    <source>
        <dbReference type="Proteomes" id="UP000257109"/>
    </source>
</evidence>
<reference evidence="2" key="1">
    <citation type="submission" date="2018-05" db="EMBL/GenBank/DDBJ databases">
        <title>Draft genome of Mucuna pruriens seed.</title>
        <authorList>
            <person name="Nnadi N.E."/>
            <person name="Vos R."/>
            <person name="Hasami M.H."/>
            <person name="Devisetty U.K."/>
            <person name="Aguiy J.C."/>
        </authorList>
    </citation>
    <scope>NUCLEOTIDE SEQUENCE [LARGE SCALE GENOMIC DNA]</scope>
    <source>
        <strain evidence="2">JCA_2017</strain>
    </source>
</reference>
<dbReference type="EMBL" id="QJKJ01005282">
    <property type="protein sequence ID" value="RDX90789.1"/>
    <property type="molecule type" value="Genomic_DNA"/>
</dbReference>
<evidence type="ECO:0008006" key="4">
    <source>
        <dbReference type="Google" id="ProtNLM"/>
    </source>
</evidence>
<dbReference type="AlphaFoldDB" id="A0A371GJP8"/>
<gene>
    <name evidence="2" type="ORF">CR513_27294</name>
</gene>
<dbReference type="OrthoDB" id="1750196at2759"/>
<accession>A0A371GJP8</accession>
<protein>
    <recommendedName>
        <fullName evidence="4">Retrotransposon gag domain-containing protein</fullName>
    </recommendedName>
</protein>
<proteinExistence type="predicted"/>
<keyword evidence="3" id="KW-1185">Reference proteome</keyword>
<dbReference type="PANTHER" id="PTHR32108">
    <property type="entry name" value="DNA-DIRECTED RNA POLYMERASE SUBUNIT ALPHA"/>
    <property type="match status" value="1"/>
</dbReference>
<evidence type="ECO:0000256" key="1">
    <source>
        <dbReference type="SAM" id="MobiDB-lite"/>
    </source>
</evidence>
<sequence length="107" mass="12138">MIKKEQEGFKEYAQRWRELAAQVQPPITEREMVTMFIDTLPSPYYDKVVGNVASNFTNLVVVGERIELGIQRGKFAQTNSGPSFAKKPTSEKKKGETNTMLVEPIFP</sequence>
<evidence type="ECO:0000313" key="2">
    <source>
        <dbReference type="EMBL" id="RDX90789.1"/>
    </source>
</evidence>
<comment type="caution">
    <text evidence="2">The sequence shown here is derived from an EMBL/GenBank/DDBJ whole genome shotgun (WGS) entry which is preliminary data.</text>
</comment>
<organism evidence="2 3">
    <name type="scientific">Mucuna pruriens</name>
    <name type="common">Velvet bean</name>
    <name type="synonym">Dolichos pruriens</name>
    <dbReference type="NCBI Taxonomy" id="157652"/>
    <lineage>
        <taxon>Eukaryota</taxon>
        <taxon>Viridiplantae</taxon>
        <taxon>Streptophyta</taxon>
        <taxon>Embryophyta</taxon>
        <taxon>Tracheophyta</taxon>
        <taxon>Spermatophyta</taxon>
        <taxon>Magnoliopsida</taxon>
        <taxon>eudicotyledons</taxon>
        <taxon>Gunneridae</taxon>
        <taxon>Pentapetalae</taxon>
        <taxon>rosids</taxon>
        <taxon>fabids</taxon>
        <taxon>Fabales</taxon>
        <taxon>Fabaceae</taxon>
        <taxon>Papilionoideae</taxon>
        <taxon>50 kb inversion clade</taxon>
        <taxon>NPAAA clade</taxon>
        <taxon>indigoferoid/millettioid clade</taxon>
        <taxon>Phaseoleae</taxon>
        <taxon>Mucuna</taxon>
    </lineage>
</organism>
<dbReference type="PANTHER" id="PTHR32108:SF9">
    <property type="entry name" value="REVERSE TRANSCRIPTASE RNASE H-LIKE DOMAIN-CONTAINING PROTEIN"/>
    <property type="match status" value="1"/>
</dbReference>
<dbReference type="Proteomes" id="UP000257109">
    <property type="component" value="Unassembled WGS sequence"/>
</dbReference>